<protein>
    <submittedName>
        <fullName evidence="2">Pimeloyl-ACP methyl ester carboxylesterase</fullName>
    </submittedName>
</protein>
<dbReference type="InterPro" id="IPR029058">
    <property type="entry name" value="AB_hydrolase_fold"/>
</dbReference>
<dbReference type="InterPro" id="IPR052897">
    <property type="entry name" value="Sec-Metab_Biosynth_Hydrolase"/>
</dbReference>
<dbReference type="EMBL" id="FORY01000013">
    <property type="protein sequence ID" value="SFJ90139.1"/>
    <property type="molecule type" value="Genomic_DNA"/>
</dbReference>
<dbReference type="STRING" id="576117.SAMN04488138_113111"/>
<name>A0A1I3V569_9RHOB</name>
<sequence>MADPAFLLVHGSAHGAWCWRDLLSALHARGLKARALDLPSHGESLTDYTEVTLERYRDAILADIAKHGGPVVLVGHSAGGFAIAAAAEKAPDKIAALVYLCAYVPQDGMSLADLRRTAEDQPILKLIERTDDGRAFRFNAEGMEALFHDCPAEVADYAKTRLGAQAIKPQDTPLHITDASRNLPRHYVICENDRVVPPEEQRKMVADWPEDCVHSLPSGHSPYFSMPERLADVLQPLVRPKQQDG</sequence>
<dbReference type="GeneID" id="98666210"/>
<keyword evidence="3" id="KW-1185">Reference proteome</keyword>
<organism evidence="2 3">
    <name type="scientific">Celeribacter halophilus</name>
    <dbReference type="NCBI Taxonomy" id="576117"/>
    <lineage>
        <taxon>Bacteria</taxon>
        <taxon>Pseudomonadati</taxon>
        <taxon>Pseudomonadota</taxon>
        <taxon>Alphaproteobacteria</taxon>
        <taxon>Rhodobacterales</taxon>
        <taxon>Roseobacteraceae</taxon>
        <taxon>Celeribacter</taxon>
    </lineage>
</organism>
<dbReference type="Pfam" id="PF12697">
    <property type="entry name" value="Abhydrolase_6"/>
    <property type="match status" value="1"/>
</dbReference>
<gene>
    <name evidence="2" type="ORF">SAMN04488138_113111</name>
</gene>
<accession>A0A1I3V569</accession>
<dbReference type="SUPFAM" id="SSF53474">
    <property type="entry name" value="alpha/beta-Hydrolases"/>
    <property type="match status" value="1"/>
</dbReference>
<proteinExistence type="predicted"/>
<evidence type="ECO:0000313" key="3">
    <source>
        <dbReference type="Proteomes" id="UP000183299"/>
    </source>
</evidence>
<dbReference type="Gene3D" id="3.40.50.1820">
    <property type="entry name" value="alpha/beta hydrolase"/>
    <property type="match status" value="1"/>
</dbReference>
<dbReference type="PANTHER" id="PTHR37017:SF11">
    <property type="entry name" value="ESTERASE_LIPASE_THIOESTERASE DOMAIN-CONTAINING PROTEIN"/>
    <property type="match status" value="1"/>
</dbReference>
<dbReference type="PANTHER" id="PTHR37017">
    <property type="entry name" value="AB HYDROLASE-1 DOMAIN-CONTAINING PROTEIN-RELATED"/>
    <property type="match status" value="1"/>
</dbReference>
<reference evidence="2 3" key="1">
    <citation type="submission" date="2016-10" db="EMBL/GenBank/DDBJ databases">
        <authorList>
            <person name="de Groot N.N."/>
        </authorList>
    </citation>
    <scope>NUCLEOTIDE SEQUENCE [LARGE SCALE GENOMIC DNA]</scope>
    <source>
        <strain evidence="2 3">CGMCC 1.8891</strain>
    </source>
</reference>
<dbReference type="AlphaFoldDB" id="A0A1I3V569"/>
<dbReference type="RefSeq" id="WP_074914342.1">
    <property type="nucleotide sequence ID" value="NZ_FORY01000013.1"/>
</dbReference>
<feature type="domain" description="AB hydrolase-1" evidence="1">
    <location>
        <begin position="6"/>
        <end position="233"/>
    </location>
</feature>
<evidence type="ECO:0000259" key="1">
    <source>
        <dbReference type="Pfam" id="PF12697"/>
    </source>
</evidence>
<evidence type="ECO:0000313" key="2">
    <source>
        <dbReference type="EMBL" id="SFJ90139.1"/>
    </source>
</evidence>
<dbReference type="InterPro" id="IPR000073">
    <property type="entry name" value="AB_hydrolase_1"/>
</dbReference>
<dbReference type="Proteomes" id="UP000183299">
    <property type="component" value="Unassembled WGS sequence"/>
</dbReference>